<sequence length="487" mass="54555">MADIRRRSEATSTTKIHHHESQLMDDGDEQSMNVSSNVNLKVEKRLRLKIDIRLCSIAAILCSLNLLDSGIISSASVTSMRDDLDLQGNRYSVSIFIFTISSIVFQLPSTIAVRKFGPRLFFPAITCAFGIVTLCTAWITNWRQMIALRVLLGACMSGIYPGLSYLIASWYPRREQQTRFAFLQSGQVTILATGSIVNWALNHLDSKAGLEGWRWMFLVQGLITIIIGIMARFWIVDFPELAHNTRWFLTEEEQKLAVDRIRRDRDDVEADTFTWAKVLVHAKDAKIYGFACMFFLVNIVATSLSYFLPIILTGMGLDENEAIILSAPPYYWSVVPVLISSVVSDKYSIRGPVIVFNSLCLVVGFCMTGFADHLAVRYIGTFLATGAYVSNYAAVTTYSQANVAGQWKRVFTAASITAMNGAGGIAGSFIVRQSEAPRYPTAVWISIGSHLLMIAFVVAFSVWFWIANRRQLAGKVYERTEGFRYTY</sequence>
<feature type="transmembrane region" description="Helical" evidence="6">
    <location>
        <begin position="323"/>
        <end position="342"/>
    </location>
</feature>
<feature type="transmembrane region" description="Helical" evidence="6">
    <location>
        <begin position="93"/>
        <end position="113"/>
    </location>
</feature>
<evidence type="ECO:0000256" key="6">
    <source>
        <dbReference type="SAM" id="Phobius"/>
    </source>
</evidence>
<evidence type="ECO:0000313" key="8">
    <source>
        <dbReference type="EMBL" id="USW46809.1"/>
    </source>
</evidence>
<feature type="transmembrane region" description="Helical" evidence="6">
    <location>
        <begin position="354"/>
        <end position="371"/>
    </location>
</feature>
<feature type="transmembrane region" description="Helical" evidence="6">
    <location>
        <begin position="54"/>
        <end position="73"/>
    </location>
</feature>
<dbReference type="OrthoDB" id="2962993at2759"/>
<evidence type="ECO:0000256" key="4">
    <source>
        <dbReference type="ARBA" id="ARBA00022989"/>
    </source>
</evidence>
<feature type="domain" description="Major facilitator superfamily (MFS) profile" evidence="7">
    <location>
        <begin position="54"/>
        <end position="470"/>
    </location>
</feature>
<dbReference type="PROSITE" id="PS50850">
    <property type="entry name" value="MFS"/>
    <property type="match status" value="1"/>
</dbReference>
<evidence type="ECO:0000256" key="5">
    <source>
        <dbReference type="ARBA" id="ARBA00023136"/>
    </source>
</evidence>
<name>A0A9Q9AFY5_9PEZI</name>
<keyword evidence="4 6" id="KW-1133">Transmembrane helix</keyword>
<organism evidence="8 9">
    <name type="scientific">Septoria linicola</name>
    <dbReference type="NCBI Taxonomy" id="215465"/>
    <lineage>
        <taxon>Eukaryota</taxon>
        <taxon>Fungi</taxon>
        <taxon>Dikarya</taxon>
        <taxon>Ascomycota</taxon>
        <taxon>Pezizomycotina</taxon>
        <taxon>Dothideomycetes</taxon>
        <taxon>Dothideomycetidae</taxon>
        <taxon>Mycosphaerellales</taxon>
        <taxon>Mycosphaerellaceae</taxon>
        <taxon>Septoria</taxon>
    </lineage>
</organism>
<dbReference type="PANTHER" id="PTHR43791:SF58">
    <property type="entry name" value="TRANSPORTER, PUTATIVE (AFU_ORTHOLOGUE AFUA_8G04470)-RELATED"/>
    <property type="match status" value="1"/>
</dbReference>
<keyword evidence="9" id="KW-1185">Reference proteome</keyword>
<comment type="subcellular location">
    <subcellularLocation>
        <location evidence="1">Membrane</location>
        <topology evidence="1">Multi-pass membrane protein</topology>
    </subcellularLocation>
</comment>
<dbReference type="AlphaFoldDB" id="A0A9Q9AFY5"/>
<dbReference type="InterPro" id="IPR036259">
    <property type="entry name" value="MFS_trans_sf"/>
</dbReference>
<feature type="transmembrane region" description="Helical" evidence="6">
    <location>
        <begin position="213"/>
        <end position="235"/>
    </location>
</feature>
<feature type="transmembrane region" description="Helical" evidence="6">
    <location>
        <begin position="443"/>
        <end position="466"/>
    </location>
</feature>
<dbReference type="InterPro" id="IPR011701">
    <property type="entry name" value="MFS"/>
</dbReference>
<evidence type="ECO:0000256" key="3">
    <source>
        <dbReference type="ARBA" id="ARBA00022692"/>
    </source>
</evidence>
<keyword evidence="5 6" id="KW-0472">Membrane</keyword>
<feature type="transmembrane region" description="Helical" evidence="6">
    <location>
        <begin position="410"/>
        <end position="431"/>
    </location>
</feature>
<reference evidence="8" key="1">
    <citation type="submission" date="2022-06" db="EMBL/GenBank/DDBJ databases">
        <title>Complete genome sequences of two strains of the flax pathogen Septoria linicola.</title>
        <authorList>
            <person name="Lapalu N."/>
            <person name="Simon A."/>
            <person name="Demenou B."/>
            <person name="Paumier D."/>
            <person name="Guillot M.-P."/>
            <person name="Gout L."/>
            <person name="Valade R."/>
        </authorList>
    </citation>
    <scope>NUCLEOTIDE SEQUENCE</scope>
    <source>
        <strain evidence="8">SE15195</strain>
    </source>
</reference>
<protein>
    <submittedName>
        <fullName evidence="8">Major facilitator superfamily, MFS transporter superfamily</fullName>
    </submittedName>
</protein>
<feature type="transmembrane region" description="Helical" evidence="6">
    <location>
        <begin position="377"/>
        <end position="398"/>
    </location>
</feature>
<evidence type="ECO:0000256" key="2">
    <source>
        <dbReference type="ARBA" id="ARBA00022448"/>
    </source>
</evidence>
<keyword evidence="2" id="KW-0813">Transport</keyword>
<accession>A0A9Q9AFY5</accession>
<feature type="transmembrane region" description="Helical" evidence="6">
    <location>
        <begin position="120"/>
        <end position="140"/>
    </location>
</feature>
<evidence type="ECO:0000313" key="9">
    <source>
        <dbReference type="Proteomes" id="UP001056384"/>
    </source>
</evidence>
<proteinExistence type="predicted"/>
<dbReference type="Proteomes" id="UP001056384">
    <property type="component" value="Chromosome 1"/>
</dbReference>
<feature type="transmembrane region" description="Helical" evidence="6">
    <location>
        <begin position="180"/>
        <end position="201"/>
    </location>
</feature>
<dbReference type="SUPFAM" id="SSF103473">
    <property type="entry name" value="MFS general substrate transporter"/>
    <property type="match status" value="1"/>
</dbReference>
<dbReference type="InterPro" id="IPR020846">
    <property type="entry name" value="MFS_dom"/>
</dbReference>
<dbReference type="Pfam" id="PF07690">
    <property type="entry name" value="MFS_1"/>
    <property type="match status" value="1"/>
</dbReference>
<feature type="transmembrane region" description="Helical" evidence="6">
    <location>
        <begin position="287"/>
        <end position="311"/>
    </location>
</feature>
<dbReference type="EMBL" id="CP099418">
    <property type="protein sequence ID" value="USW46809.1"/>
    <property type="molecule type" value="Genomic_DNA"/>
</dbReference>
<dbReference type="GO" id="GO:0022857">
    <property type="term" value="F:transmembrane transporter activity"/>
    <property type="evidence" value="ECO:0007669"/>
    <property type="project" value="InterPro"/>
</dbReference>
<evidence type="ECO:0000256" key="1">
    <source>
        <dbReference type="ARBA" id="ARBA00004141"/>
    </source>
</evidence>
<gene>
    <name evidence="8" type="ORF">Slin15195_G001280</name>
</gene>
<evidence type="ECO:0000259" key="7">
    <source>
        <dbReference type="PROSITE" id="PS50850"/>
    </source>
</evidence>
<keyword evidence="3 6" id="KW-0812">Transmembrane</keyword>
<dbReference type="Gene3D" id="1.20.1250.20">
    <property type="entry name" value="MFS general substrate transporter like domains"/>
    <property type="match status" value="1"/>
</dbReference>
<dbReference type="PANTHER" id="PTHR43791">
    <property type="entry name" value="PERMEASE-RELATED"/>
    <property type="match status" value="1"/>
</dbReference>
<dbReference type="GO" id="GO:0016020">
    <property type="term" value="C:membrane"/>
    <property type="evidence" value="ECO:0007669"/>
    <property type="project" value="UniProtKB-SubCell"/>
</dbReference>
<feature type="transmembrane region" description="Helical" evidence="6">
    <location>
        <begin position="146"/>
        <end position="168"/>
    </location>
</feature>